<dbReference type="GO" id="GO:0005886">
    <property type="term" value="C:plasma membrane"/>
    <property type="evidence" value="ECO:0007669"/>
    <property type="project" value="UniProtKB-SubCell"/>
</dbReference>
<dbReference type="EMBL" id="FRAS01000002">
    <property type="protein sequence ID" value="SHK27839.1"/>
    <property type="molecule type" value="Genomic_DNA"/>
</dbReference>
<gene>
    <name evidence="3" type="ORF">SAMN02746009_00608</name>
</gene>
<dbReference type="PANTHER" id="PTHR30203">
    <property type="entry name" value="OUTER MEMBRANE CATION EFFLUX PROTEIN"/>
    <property type="match status" value="1"/>
</dbReference>
<dbReference type="STRING" id="1121959.SAMN02746009_00608"/>
<evidence type="ECO:0000313" key="3">
    <source>
        <dbReference type="EMBL" id="SHK27839.1"/>
    </source>
</evidence>
<evidence type="ECO:0000313" key="4">
    <source>
        <dbReference type="Proteomes" id="UP000183947"/>
    </source>
</evidence>
<sequence>MRLHSAIVSGLTVLALASGCRVAAPTEPKASVALPAAFATTPQGPSAVAATTAGGALPTTPPADTLSAGALPWRQFFADPALAALIDTALQQNLDLRIAVQRVEMARANYLARRGALLPTVSAVGSAGADRYGRYTLNGVGNFDTNLSPNIEGGQRIPGPLTPDFFVGLRSSWEIDVWGKLKSRRKAAYLRVLSSEQGRNFVTTNVVAEVARLYYELLTYDNQLAVLQRNVGLQQKALGVMRIQKQAGRATELAVQQFEAQALRTESLSYETRQRITETEAAINQLLGRYPQPIARGAALPQQTLPARLGAGLPSASLLRRPDVRQAELDLQAARADVDAARAAFLPSLTLTPYVGFNAFRSNMLFDPSSLAFGAIAGLAGPILNRSQLKADQRTAVAANLETYYLYQKTLQTGFREVVTGLKGLENYRSAAALRQQEVDLLTKGVATANDLYVAGYASYLEVITAQRSVLEAELSLAEARQAQLLQSVNLYRALGGGWQQP</sequence>
<proteinExistence type="inferred from homology"/>
<dbReference type="InterPro" id="IPR003423">
    <property type="entry name" value="OMP_efflux"/>
</dbReference>
<organism evidence="3 4">
    <name type="scientific">Hymenobacter psychrotolerans DSM 18569</name>
    <dbReference type="NCBI Taxonomy" id="1121959"/>
    <lineage>
        <taxon>Bacteria</taxon>
        <taxon>Pseudomonadati</taxon>
        <taxon>Bacteroidota</taxon>
        <taxon>Cytophagia</taxon>
        <taxon>Cytophagales</taxon>
        <taxon>Hymenobacteraceae</taxon>
        <taxon>Hymenobacter</taxon>
    </lineage>
</organism>
<dbReference type="OrthoDB" id="9770517at2"/>
<comment type="subcellular location">
    <subcellularLocation>
        <location evidence="2">Cell membrane</location>
        <topology evidence="2">Lipid-anchor</topology>
    </subcellularLocation>
</comment>
<dbReference type="SUPFAM" id="SSF56954">
    <property type="entry name" value="Outer membrane efflux proteins (OEP)"/>
    <property type="match status" value="1"/>
</dbReference>
<feature type="signal peptide" evidence="2">
    <location>
        <begin position="1"/>
        <end position="23"/>
    </location>
</feature>
<keyword evidence="2" id="KW-1134">Transmembrane beta strand</keyword>
<keyword evidence="2" id="KW-0472">Membrane</keyword>
<dbReference type="NCBIfam" id="TIGR01845">
    <property type="entry name" value="outer_NodT"/>
    <property type="match status" value="1"/>
</dbReference>
<dbReference type="InterPro" id="IPR010131">
    <property type="entry name" value="MdtP/NodT-like"/>
</dbReference>
<dbReference type="Gene3D" id="1.20.1600.10">
    <property type="entry name" value="Outer membrane efflux proteins (OEP)"/>
    <property type="match status" value="1"/>
</dbReference>
<feature type="chain" id="PRO_5011816587" evidence="2">
    <location>
        <begin position="24"/>
        <end position="502"/>
    </location>
</feature>
<keyword evidence="2" id="KW-0564">Palmitate</keyword>
<evidence type="ECO:0000256" key="2">
    <source>
        <dbReference type="RuleBase" id="RU362097"/>
    </source>
</evidence>
<keyword evidence="2" id="KW-0732">Signal</keyword>
<dbReference type="GO" id="GO:0015562">
    <property type="term" value="F:efflux transmembrane transporter activity"/>
    <property type="evidence" value="ECO:0007669"/>
    <property type="project" value="InterPro"/>
</dbReference>
<keyword evidence="2" id="KW-0812">Transmembrane</keyword>
<keyword evidence="4" id="KW-1185">Reference proteome</keyword>
<keyword evidence="2 3" id="KW-0449">Lipoprotein</keyword>
<reference evidence="4" key="1">
    <citation type="submission" date="2016-11" db="EMBL/GenBank/DDBJ databases">
        <authorList>
            <person name="Varghese N."/>
            <person name="Submissions S."/>
        </authorList>
    </citation>
    <scope>NUCLEOTIDE SEQUENCE [LARGE SCALE GENOMIC DNA]</scope>
    <source>
        <strain evidence="4">DSM 18569</strain>
    </source>
</reference>
<dbReference type="PANTHER" id="PTHR30203:SF30">
    <property type="entry name" value="OUTER MEMBRANE PROTEIN-RELATED"/>
    <property type="match status" value="1"/>
</dbReference>
<name>A0A1M6R5S6_9BACT</name>
<dbReference type="RefSeq" id="WP_073281235.1">
    <property type="nucleotide sequence ID" value="NZ_FRAS01000002.1"/>
</dbReference>
<protein>
    <submittedName>
        <fullName evidence="3">Efflux transporter, outer membrane factor (OMF) lipoprotein, NodT family</fullName>
    </submittedName>
</protein>
<dbReference type="Pfam" id="PF02321">
    <property type="entry name" value="OEP"/>
    <property type="match status" value="2"/>
</dbReference>
<comment type="similarity">
    <text evidence="1 2">Belongs to the outer membrane factor (OMF) (TC 1.B.17) family.</text>
</comment>
<dbReference type="Proteomes" id="UP000183947">
    <property type="component" value="Unassembled WGS sequence"/>
</dbReference>
<dbReference type="AlphaFoldDB" id="A0A1M6R5S6"/>
<evidence type="ECO:0000256" key="1">
    <source>
        <dbReference type="ARBA" id="ARBA00007613"/>
    </source>
</evidence>
<dbReference type="Gene3D" id="2.20.200.10">
    <property type="entry name" value="Outer membrane efflux proteins (OEP)"/>
    <property type="match status" value="1"/>
</dbReference>
<dbReference type="PROSITE" id="PS51257">
    <property type="entry name" value="PROKAR_LIPOPROTEIN"/>
    <property type="match status" value="1"/>
</dbReference>
<accession>A0A1M6R5S6</accession>